<dbReference type="EMBL" id="BA000035">
    <property type="protein sequence ID" value="BAC18191.1"/>
    <property type="molecule type" value="Genomic_DNA"/>
</dbReference>
<organism evidence="2 3">
    <name type="scientific">Corynebacterium efficiens (strain DSM 44549 / YS-314 / AJ 12310 / JCM 11189 / NBRC 100395)</name>
    <dbReference type="NCBI Taxonomy" id="196164"/>
    <lineage>
        <taxon>Bacteria</taxon>
        <taxon>Bacillati</taxon>
        <taxon>Actinomycetota</taxon>
        <taxon>Actinomycetes</taxon>
        <taxon>Mycobacteriales</taxon>
        <taxon>Corynebacteriaceae</taxon>
        <taxon>Corynebacterium</taxon>
    </lineage>
</organism>
<dbReference type="Pfam" id="PF16242">
    <property type="entry name" value="Pyrid_ox_like"/>
    <property type="match status" value="1"/>
</dbReference>
<dbReference type="PANTHER" id="PTHR34818:SF1">
    <property type="entry name" value="PROTEIN BLI-3"/>
    <property type="match status" value="1"/>
</dbReference>
<evidence type="ECO:0000259" key="1">
    <source>
        <dbReference type="Pfam" id="PF16242"/>
    </source>
</evidence>
<dbReference type="KEGG" id="cef:CE1381"/>
<name>Q8FPV7_COREF</name>
<dbReference type="Gene3D" id="2.30.110.10">
    <property type="entry name" value="Electron Transport, Fmn-binding Protein, Chain A"/>
    <property type="match status" value="1"/>
</dbReference>
<feature type="domain" description="General stress protein FMN-binding split barrel" evidence="1">
    <location>
        <begin position="30"/>
        <end position="169"/>
    </location>
</feature>
<dbReference type="AlphaFoldDB" id="Q8FPV7"/>
<dbReference type="InterPro" id="IPR012349">
    <property type="entry name" value="Split_barrel_FMN-bd"/>
</dbReference>
<keyword evidence="3" id="KW-1185">Reference proteome</keyword>
<sequence length="180" mass="19455">MMSMLGDTSTLAPCHPDWKEDNMSKDITKEDVVAKLRDASWVMMTTATADGKLVSHPMVPQEVTEDADIWFFISLTGGHADALRASSQVNLSVAEAGSWLSVAADTEFVHDPAKVEELWNKDVEGWFDGKDDPALGLLKVTSESAQFWGLPGGRMSALAQIVKSRVAGEDTGGQTTTLEL</sequence>
<dbReference type="HOGENOM" id="CLU_091428_1_0_11"/>
<evidence type="ECO:0000313" key="3">
    <source>
        <dbReference type="Proteomes" id="UP000001409"/>
    </source>
</evidence>
<dbReference type="InterPro" id="IPR052917">
    <property type="entry name" value="Stress-Dev_Protein"/>
</dbReference>
<dbReference type="eggNOG" id="COG3871">
    <property type="taxonomic scope" value="Bacteria"/>
</dbReference>
<accession>Q8FPV7</accession>
<dbReference type="SUPFAM" id="SSF50475">
    <property type="entry name" value="FMN-binding split barrel"/>
    <property type="match status" value="1"/>
</dbReference>
<protein>
    <recommendedName>
        <fullName evidence="1">General stress protein FMN-binding split barrel domain-containing protein</fullName>
    </recommendedName>
</protein>
<evidence type="ECO:0000313" key="2">
    <source>
        <dbReference type="EMBL" id="BAC18191.1"/>
    </source>
</evidence>
<dbReference type="InterPro" id="IPR038725">
    <property type="entry name" value="YdaG_split_barrel_FMN-bd"/>
</dbReference>
<proteinExistence type="predicted"/>
<dbReference type="STRING" id="196164.gene:10741790"/>
<reference evidence="2 3" key="1">
    <citation type="journal article" date="2003" name="Genome Res.">
        <title>Comparative complete genome sequence analysis of the amino acid replacements responsible for the thermostability of Corynebacterium efficiens.</title>
        <authorList>
            <person name="Nishio Y."/>
            <person name="Nakamura Y."/>
            <person name="Kawarabayasi Y."/>
            <person name="Usuda Y."/>
            <person name="Kimura E."/>
            <person name="Sugimoto S."/>
            <person name="Matsui K."/>
            <person name="Yamagishi A."/>
            <person name="Kikuchi H."/>
            <person name="Ikeo K."/>
            <person name="Gojobori T."/>
        </authorList>
    </citation>
    <scope>NUCLEOTIDE SEQUENCE [LARGE SCALE GENOMIC DNA]</scope>
    <source>
        <strain evidence="3">DSM 44549 / YS-314 / AJ 12310 / JCM 11189 / NBRC 100395</strain>
    </source>
</reference>
<dbReference type="Proteomes" id="UP000001409">
    <property type="component" value="Chromosome"/>
</dbReference>
<dbReference type="PANTHER" id="PTHR34818">
    <property type="entry name" value="PROTEIN BLI-3"/>
    <property type="match status" value="1"/>
</dbReference>